<proteinExistence type="predicted"/>
<dbReference type="AlphaFoldDB" id="A0A0F9SX26"/>
<accession>A0A0F9SX26</accession>
<dbReference type="EMBL" id="LAZR01000383">
    <property type="protein sequence ID" value="KKN71449.1"/>
    <property type="molecule type" value="Genomic_DNA"/>
</dbReference>
<comment type="caution">
    <text evidence="1">The sequence shown here is derived from an EMBL/GenBank/DDBJ whole genome shotgun (WGS) entry which is preliminary data.</text>
</comment>
<name>A0A0F9SX26_9ZZZZ</name>
<organism evidence="1">
    <name type="scientific">marine sediment metagenome</name>
    <dbReference type="NCBI Taxonomy" id="412755"/>
    <lineage>
        <taxon>unclassified sequences</taxon>
        <taxon>metagenomes</taxon>
        <taxon>ecological metagenomes</taxon>
    </lineage>
</organism>
<protein>
    <submittedName>
        <fullName evidence="1">Uncharacterized protein</fullName>
    </submittedName>
</protein>
<evidence type="ECO:0000313" key="1">
    <source>
        <dbReference type="EMBL" id="KKN71449.1"/>
    </source>
</evidence>
<reference evidence="1" key="1">
    <citation type="journal article" date="2015" name="Nature">
        <title>Complex archaea that bridge the gap between prokaryotes and eukaryotes.</title>
        <authorList>
            <person name="Spang A."/>
            <person name="Saw J.H."/>
            <person name="Jorgensen S.L."/>
            <person name="Zaremba-Niedzwiedzka K."/>
            <person name="Martijn J."/>
            <person name="Lind A.E."/>
            <person name="van Eijk R."/>
            <person name="Schleper C."/>
            <person name="Guy L."/>
            <person name="Ettema T.J."/>
        </authorList>
    </citation>
    <scope>NUCLEOTIDE SEQUENCE</scope>
</reference>
<gene>
    <name evidence="1" type="ORF">LCGC14_0420280</name>
</gene>
<sequence length="103" mass="12374">MRLTKKKAIDISKEKWADLAETGDTNEGWDWHQRHGYEPILNDCALCEYDQRPGERRCSACPYWQRFSYCGERSTPYYNWSDTPYSEDRKKYANAFFNQLEEL</sequence>